<dbReference type="GO" id="GO:0016747">
    <property type="term" value="F:acyltransferase activity, transferring groups other than amino-acyl groups"/>
    <property type="evidence" value="ECO:0007669"/>
    <property type="project" value="InterPro"/>
</dbReference>
<evidence type="ECO:0000313" key="4">
    <source>
        <dbReference type="EMBL" id="SFZ78348.1"/>
    </source>
</evidence>
<evidence type="ECO:0000313" key="5">
    <source>
        <dbReference type="Proteomes" id="UP000186513"/>
    </source>
</evidence>
<dbReference type="PANTHER" id="PTHR43877">
    <property type="entry name" value="AMINOALKYLPHOSPHONATE N-ACETYLTRANSFERASE-RELATED-RELATED"/>
    <property type="match status" value="1"/>
</dbReference>
<dbReference type="EMBL" id="FPKR01000012">
    <property type="protein sequence ID" value="SFZ78348.1"/>
    <property type="molecule type" value="Genomic_DNA"/>
</dbReference>
<proteinExistence type="predicted"/>
<evidence type="ECO:0000256" key="1">
    <source>
        <dbReference type="ARBA" id="ARBA00022679"/>
    </source>
</evidence>
<dbReference type="AlphaFoldDB" id="A0A1K2HNH3"/>
<dbReference type="STRING" id="1121279.SAMN02745887_02931"/>
<evidence type="ECO:0000256" key="2">
    <source>
        <dbReference type="ARBA" id="ARBA00023315"/>
    </source>
</evidence>
<keyword evidence="2" id="KW-0012">Acyltransferase</keyword>
<keyword evidence="1 4" id="KW-0808">Transferase</keyword>
<dbReference type="InterPro" id="IPR016181">
    <property type="entry name" value="Acyl_CoA_acyltransferase"/>
</dbReference>
<dbReference type="CDD" id="cd04301">
    <property type="entry name" value="NAT_SF"/>
    <property type="match status" value="1"/>
</dbReference>
<accession>A0A1K2HNH3</accession>
<reference evidence="4 5" key="1">
    <citation type="submission" date="2016-11" db="EMBL/GenBank/DDBJ databases">
        <authorList>
            <person name="Jaros S."/>
            <person name="Januszkiewicz K."/>
            <person name="Wedrychowicz H."/>
        </authorList>
    </citation>
    <scope>NUCLEOTIDE SEQUENCE [LARGE SCALE GENOMIC DNA]</scope>
    <source>
        <strain evidence="4 5">DSM 18899</strain>
    </source>
</reference>
<dbReference type="RefSeq" id="WP_072429427.1">
    <property type="nucleotide sequence ID" value="NZ_FPKR01000012.1"/>
</dbReference>
<dbReference type="Proteomes" id="UP000186513">
    <property type="component" value="Unassembled WGS sequence"/>
</dbReference>
<dbReference type="SUPFAM" id="SSF55729">
    <property type="entry name" value="Acyl-CoA N-acyltransferases (Nat)"/>
    <property type="match status" value="1"/>
</dbReference>
<protein>
    <submittedName>
        <fullName evidence="4">Acetyltransferase (GNAT) family protein</fullName>
    </submittedName>
</protein>
<evidence type="ECO:0000259" key="3">
    <source>
        <dbReference type="PROSITE" id="PS51186"/>
    </source>
</evidence>
<dbReference type="PROSITE" id="PS51186">
    <property type="entry name" value="GNAT"/>
    <property type="match status" value="1"/>
</dbReference>
<dbReference type="InterPro" id="IPR000182">
    <property type="entry name" value="GNAT_dom"/>
</dbReference>
<dbReference type="InterPro" id="IPR050832">
    <property type="entry name" value="Bact_Acetyltransf"/>
</dbReference>
<dbReference type="Gene3D" id="3.40.630.30">
    <property type="match status" value="1"/>
</dbReference>
<gene>
    <name evidence="4" type="ORF">SAMN02745887_02931</name>
</gene>
<organism evidence="4 5">
    <name type="scientific">Chitinimonas taiwanensis DSM 18899</name>
    <dbReference type="NCBI Taxonomy" id="1121279"/>
    <lineage>
        <taxon>Bacteria</taxon>
        <taxon>Pseudomonadati</taxon>
        <taxon>Pseudomonadota</taxon>
        <taxon>Betaproteobacteria</taxon>
        <taxon>Neisseriales</taxon>
        <taxon>Chitinibacteraceae</taxon>
        <taxon>Chitinimonas</taxon>
    </lineage>
</organism>
<keyword evidence="5" id="KW-1185">Reference proteome</keyword>
<feature type="domain" description="N-acetyltransferase" evidence="3">
    <location>
        <begin position="27"/>
        <end position="169"/>
    </location>
</feature>
<sequence>MSIRLERIISPSAAQLAELYAVCSQAPNYWQLTEGKLLPGKAAIAGWFDGSELPVGRKPDDQQIYGVRLGAELIGMVMALRGWRYPEQTMIGLLLLSERWQGKGLGRAVYEAIEGIIRSWPGMRVVRIGIIASNTPAFPFWHRMGFRETGERRRDLSFLADTILLEKPL</sequence>
<name>A0A1K2HNH3_9NEIS</name>
<dbReference type="Pfam" id="PF00583">
    <property type="entry name" value="Acetyltransf_1"/>
    <property type="match status" value="1"/>
</dbReference>